<name>A0A9P8W2P5_9HYPO</name>
<accession>A0A9P8W2P5</accession>
<keyword evidence="1" id="KW-0732">Signal</keyword>
<sequence length="75" mass="7987">MKPRNLTITLLFGTFVTLAPSKHSGAQCLAYGHRPLTGGDAHTAAVNVVLCQMRRTTAQPEHAVLGFRVNADGSI</sequence>
<keyword evidence="3" id="KW-1185">Reference proteome</keyword>
<evidence type="ECO:0000313" key="3">
    <source>
        <dbReference type="Proteomes" id="UP000777438"/>
    </source>
</evidence>
<dbReference type="Proteomes" id="UP000777438">
    <property type="component" value="Unassembled WGS sequence"/>
</dbReference>
<gene>
    <name evidence="2" type="ORF">B0T10DRAFT_488965</name>
</gene>
<evidence type="ECO:0008006" key="4">
    <source>
        <dbReference type="Google" id="ProtNLM"/>
    </source>
</evidence>
<dbReference type="AlphaFoldDB" id="A0A9P8W2P5"/>
<proteinExistence type="predicted"/>
<dbReference type="EMBL" id="JAGPYM010000013">
    <property type="protein sequence ID" value="KAH6887911.1"/>
    <property type="molecule type" value="Genomic_DNA"/>
</dbReference>
<evidence type="ECO:0000313" key="2">
    <source>
        <dbReference type="EMBL" id="KAH6887911.1"/>
    </source>
</evidence>
<organism evidence="2 3">
    <name type="scientific">Thelonectria olida</name>
    <dbReference type="NCBI Taxonomy" id="1576542"/>
    <lineage>
        <taxon>Eukaryota</taxon>
        <taxon>Fungi</taxon>
        <taxon>Dikarya</taxon>
        <taxon>Ascomycota</taxon>
        <taxon>Pezizomycotina</taxon>
        <taxon>Sordariomycetes</taxon>
        <taxon>Hypocreomycetidae</taxon>
        <taxon>Hypocreales</taxon>
        <taxon>Nectriaceae</taxon>
        <taxon>Thelonectria</taxon>
    </lineage>
</organism>
<protein>
    <recommendedName>
        <fullName evidence="4">Secreted protein</fullName>
    </recommendedName>
</protein>
<reference evidence="2 3" key="1">
    <citation type="journal article" date="2021" name="Nat. Commun.">
        <title>Genetic determinants of endophytism in the Arabidopsis root mycobiome.</title>
        <authorList>
            <person name="Mesny F."/>
            <person name="Miyauchi S."/>
            <person name="Thiergart T."/>
            <person name="Pickel B."/>
            <person name="Atanasova L."/>
            <person name="Karlsson M."/>
            <person name="Huettel B."/>
            <person name="Barry K.W."/>
            <person name="Haridas S."/>
            <person name="Chen C."/>
            <person name="Bauer D."/>
            <person name="Andreopoulos W."/>
            <person name="Pangilinan J."/>
            <person name="LaButti K."/>
            <person name="Riley R."/>
            <person name="Lipzen A."/>
            <person name="Clum A."/>
            <person name="Drula E."/>
            <person name="Henrissat B."/>
            <person name="Kohler A."/>
            <person name="Grigoriev I.V."/>
            <person name="Martin F.M."/>
            <person name="Hacquard S."/>
        </authorList>
    </citation>
    <scope>NUCLEOTIDE SEQUENCE [LARGE SCALE GENOMIC DNA]</scope>
    <source>
        <strain evidence="2 3">MPI-CAGE-CH-0241</strain>
    </source>
</reference>
<evidence type="ECO:0000256" key="1">
    <source>
        <dbReference type="SAM" id="SignalP"/>
    </source>
</evidence>
<comment type="caution">
    <text evidence="2">The sequence shown here is derived from an EMBL/GenBank/DDBJ whole genome shotgun (WGS) entry which is preliminary data.</text>
</comment>
<feature type="chain" id="PRO_5040392127" description="Secreted protein" evidence="1">
    <location>
        <begin position="22"/>
        <end position="75"/>
    </location>
</feature>
<feature type="signal peptide" evidence="1">
    <location>
        <begin position="1"/>
        <end position="21"/>
    </location>
</feature>